<sequence>MGVTKQSVSQGPLSGPRRLPRFPRPVFSSIAAPGNLPFLLLLSVNFLDFSSPLFRGAEPHALVLHAAAKKVLGLARGGTYEPVAEFCFTIPEGQKGRIMAQTMVSATGHELVILNKTESEVLAGLHHDLNTGADETPICHQLIKGARVREPLVGGVPMEFEGSVPSLYAMDLSVDSNINEQHITVWITRCRHNAPVDAMYHLEFTNPGGFWEQHFSCQDQGLLPLYLVALVFCGVSGLASFSTWRALDRGSSAPSSLAAGSLCAVGLFSLAVLLNAVHLFVYASDGGGLSVLKFLSQFFEACMRCLLFVLIASVATRSTAGGPAVSQQYHALAVMAAAIYAACQLVYNLAESQTYNSVSAYACLRTVWGLPFMLGNVIATGFVLLVCVNNALFTGDLASRRFQTNFATGCLIYFAVPLVLVLGTKGSPLTDTATMLLVEFFAAHVLQRLLCRPTTPASLGSGTKGLPASLHEAHPYTGI</sequence>
<name>F0VII9_NEOCL</name>
<dbReference type="eggNOG" id="ENOG502SGWE">
    <property type="taxonomic scope" value="Eukaryota"/>
</dbReference>
<reference evidence="3" key="1">
    <citation type="submission" date="2011-02" db="EMBL/GenBank/DDBJ databases">
        <authorList>
            <person name="Aslett M."/>
        </authorList>
    </citation>
    <scope>NUCLEOTIDE SEQUENCE</scope>
    <source>
        <strain evidence="3">Liverpool</strain>
    </source>
</reference>
<protein>
    <submittedName>
        <fullName evidence="4">Rhodopsin-like GPCR transmembrane domain-containing protein, putative</fullName>
    </submittedName>
</protein>
<evidence type="ECO:0000259" key="2">
    <source>
        <dbReference type="Pfam" id="PF10192"/>
    </source>
</evidence>
<dbReference type="VEuPathDB" id="ToxoDB:NCLIV_033370"/>
<accession>F0VII9</accession>
<organism evidence="3 5">
    <name type="scientific">Neospora caninum (strain Liverpool)</name>
    <dbReference type="NCBI Taxonomy" id="572307"/>
    <lineage>
        <taxon>Eukaryota</taxon>
        <taxon>Sar</taxon>
        <taxon>Alveolata</taxon>
        <taxon>Apicomplexa</taxon>
        <taxon>Conoidasida</taxon>
        <taxon>Coccidia</taxon>
        <taxon>Eucoccidiorida</taxon>
        <taxon>Eimeriorina</taxon>
        <taxon>Sarcocystidae</taxon>
        <taxon>Neospora</taxon>
    </lineage>
</organism>
<dbReference type="PANTHER" id="PTHR23252:SF29">
    <property type="entry name" value="INTEGRAL MEMBRANE PROTEIN GPR180"/>
    <property type="match status" value="1"/>
</dbReference>
<feature type="transmembrane region" description="Helical" evidence="1">
    <location>
        <begin position="328"/>
        <end position="347"/>
    </location>
</feature>
<dbReference type="InterPro" id="IPR047831">
    <property type="entry name" value="GPR180/TMEM145"/>
</dbReference>
<reference evidence="3" key="2">
    <citation type="submission" date="2011-03" db="EMBL/GenBank/DDBJ databases">
        <title>Comparative genomics and transcriptomics of Neospora caninum and Toxoplasma gondii.</title>
        <authorList>
            <person name="Reid A.J."/>
            <person name="Sohal A."/>
            <person name="Harris D."/>
            <person name="Quail M."/>
            <person name="Sanders M."/>
            <person name="Berriman M."/>
            <person name="Wastling J.M."/>
            <person name="Pain A."/>
        </authorList>
    </citation>
    <scope>NUCLEOTIDE SEQUENCE</scope>
    <source>
        <strain evidence="3">Liverpool</strain>
    </source>
</reference>
<feature type="domain" description="GPR180/TMEM145 transmembrane" evidence="2">
    <location>
        <begin position="265"/>
        <end position="421"/>
    </location>
</feature>
<dbReference type="PANTHER" id="PTHR23252">
    <property type="entry name" value="INTIMAL THICKNESS RECEPTOR-RELATED"/>
    <property type="match status" value="1"/>
</dbReference>
<dbReference type="GO" id="GO:0007186">
    <property type="term" value="P:G protein-coupled receptor signaling pathway"/>
    <property type="evidence" value="ECO:0007669"/>
    <property type="project" value="InterPro"/>
</dbReference>
<evidence type="ECO:0000256" key="1">
    <source>
        <dbReference type="SAM" id="Phobius"/>
    </source>
</evidence>
<dbReference type="Pfam" id="PF10192">
    <property type="entry name" value="GPR180-TMEM145_TM"/>
    <property type="match status" value="1"/>
</dbReference>
<keyword evidence="1" id="KW-1133">Transmembrane helix</keyword>
<dbReference type="GO" id="GO:0019236">
    <property type="term" value="P:response to pheromone"/>
    <property type="evidence" value="ECO:0007669"/>
    <property type="project" value="InterPro"/>
</dbReference>
<feature type="transmembrane region" description="Helical" evidence="1">
    <location>
        <begin position="367"/>
        <end position="392"/>
    </location>
</feature>
<proteinExistence type="predicted"/>
<feature type="transmembrane region" description="Helical" evidence="1">
    <location>
        <begin position="294"/>
        <end position="316"/>
    </location>
</feature>
<dbReference type="EMBL" id="LN714483">
    <property type="protein sequence ID" value="CEL67538.1"/>
    <property type="molecule type" value="Genomic_DNA"/>
</dbReference>
<reference evidence="4" key="4">
    <citation type="journal article" date="2015" name="PLoS ONE">
        <title>Comprehensive Evaluation of Toxoplasma gondii VEG and Neospora caninum LIV Genomes with Tachyzoite Stage Transcriptome and Proteome Defines Novel Transcript Features.</title>
        <authorList>
            <person name="Ramaprasad A."/>
            <person name="Mourier T."/>
            <person name="Naeem R."/>
            <person name="Malas T.B."/>
            <person name="Moussa E."/>
            <person name="Panigrahi A."/>
            <person name="Vermont S.J."/>
            <person name="Otto T.D."/>
            <person name="Wastling J."/>
            <person name="Pain A."/>
        </authorList>
    </citation>
    <scope>NUCLEOTIDE SEQUENCE</scope>
    <source>
        <strain evidence="4">Liverpool</strain>
    </source>
</reference>
<feature type="transmembrane region" description="Helical" evidence="1">
    <location>
        <begin position="223"/>
        <end position="244"/>
    </location>
</feature>
<feature type="transmembrane region" description="Helical" evidence="1">
    <location>
        <begin position="256"/>
        <end position="282"/>
    </location>
</feature>
<dbReference type="OrthoDB" id="9975959at2759"/>
<keyword evidence="5" id="KW-1185">Reference proteome</keyword>
<evidence type="ECO:0000313" key="3">
    <source>
        <dbReference type="EMBL" id="CBZ53550.1"/>
    </source>
</evidence>
<gene>
    <name evidence="4" type="ORF">BN1204_033370</name>
    <name evidence="3" type="ORF">NCLIV_033370</name>
</gene>
<dbReference type="RefSeq" id="XP_003883582.1">
    <property type="nucleotide sequence ID" value="XM_003883533.1"/>
</dbReference>
<dbReference type="GeneID" id="13442882"/>
<keyword evidence="1" id="KW-0472">Membrane</keyword>
<dbReference type="Proteomes" id="UP000007494">
    <property type="component" value="Chromosome VIII"/>
</dbReference>
<dbReference type="OMA" id="AYKIEFR"/>
<dbReference type="EMBL" id="FR823390">
    <property type="protein sequence ID" value="CBZ53550.1"/>
    <property type="molecule type" value="Genomic_DNA"/>
</dbReference>
<reference evidence="5" key="3">
    <citation type="journal article" date="2012" name="PLoS Pathog.">
        <title>Comparative genomics of the apicomplexan parasites Toxoplasma gondii and Neospora caninum: Coccidia differing in host range and transmission strategy.</title>
        <authorList>
            <person name="Reid A.J."/>
            <person name="Vermont S.J."/>
            <person name="Cotton J.A."/>
            <person name="Harris D."/>
            <person name="Hill-Cawthorne G.A."/>
            <person name="Konen-Waisman S."/>
            <person name="Latham S.M."/>
            <person name="Mourier T."/>
            <person name="Norton R."/>
            <person name="Quail M.A."/>
            <person name="Sanders M."/>
            <person name="Shanmugam D."/>
            <person name="Sohal A."/>
            <person name="Wasmuth J.D."/>
            <person name="Brunk B."/>
            <person name="Grigg M.E."/>
            <person name="Howard J.C."/>
            <person name="Parkinson J."/>
            <person name="Roos D.S."/>
            <person name="Trees A.J."/>
            <person name="Berriman M."/>
            <person name="Pain A."/>
            <person name="Wastling J.M."/>
        </authorList>
    </citation>
    <scope>NUCLEOTIDE SEQUENCE [LARGE SCALE GENOMIC DNA]</scope>
    <source>
        <strain evidence="5">Liverpool</strain>
    </source>
</reference>
<dbReference type="InterPro" id="IPR019336">
    <property type="entry name" value="GPR180/TMEM145_TM"/>
</dbReference>
<evidence type="ECO:0000313" key="5">
    <source>
        <dbReference type="Proteomes" id="UP000007494"/>
    </source>
</evidence>
<keyword evidence="1 4" id="KW-0812">Transmembrane</keyword>
<dbReference type="InParanoid" id="F0VII9"/>
<feature type="transmembrane region" description="Helical" evidence="1">
    <location>
        <begin position="404"/>
        <end position="423"/>
    </location>
</feature>
<evidence type="ECO:0000313" key="4">
    <source>
        <dbReference type="EMBL" id="CEL67538.1"/>
    </source>
</evidence>
<dbReference type="AlphaFoldDB" id="F0VII9"/>